<evidence type="ECO:0000256" key="4">
    <source>
        <dbReference type="ARBA" id="ARBA00022692"/>
    </source>
</evidence>
<feature type="transmembrane region" description="Helical" evidence="7">
    <location>
        <begin position="308"/>
        <end position="328"/>
    </location>
</feature>
<dbReference type="PANTHER" id="PTHR43341:SF42">
    <property type="entry name" value="DIFFERENTIATION PROCESS PUTATIVE AMINO-ACID PERMEASE ISP5-RELATED"/>
    <property type="match status" value="1"/>
</dbReference>
<evidence type="ECO:0000256" key="5">
    <source>
        <dbReference type="ARBA" id="ARBA00022989"/>
    </source>
</evidence>
<dbReference type="Proteomes" id="UP000001744">
    <property type="component" value="Unassembled WGS sequence"/>
</dbReference>
<evidence type="ECO:0000256" key="3">
    <source>
        <dbReference type="ARBA" id="ARBA00022448"/>
    </source>
</evidence>
<dbReference type="InterPro" id="IPR050524">
    <property type="entry name" value="APC_YAT"/>
</dbReference>
<name>B6K559_SCHJY</name>
<keyword evidence="4 7" id="KW-0812">Transmembrane</keyword>
<accession>B6K559</accession>
<dbReference type="GO" id="GO:0015171">
    <property type="term" value="F:amino acid transmembrane transporter activity"/>
    <property type="evidence" value="ECO:0000318"/>
    <property type="project" value="GO_Central"/>
</dbReference>
<dbReference type="HOGENOM" id="CLU_007946_12_0_1"/>
<feature type="transmembrane region" description="Helical" evidence="7">
    <location>
        <begin position="85"/>
        <end position="102"/>
    </location>
</feature>
<keyword evidence="5 7" id="KW-1133">Transmembrane helix</keyword>
<evidence type="ECO:0000256" key="1">
    <source>
        <dbReference type="ARBA" id="ARBA00004141"/>
    </source>
</evidence>
<comment type="similarity">
    <text evidence="2">Belongs to the amino acid-polyamine-organocation (APC) superfamily.</text>
</comment>
<feature type="transmembrane region" description="Helical" evidence="7">
    <location>
        <begin position="219"/>
        <end position="239"/>
    </location>
</feature>
<feature type="transmembrane region" description="Helical" evidence="7">
    <location>
        <begin position="402"/>
        <end position="421"/>
    </location>
</feature>
<dbReference type="GO" id="GO:0003333">
    <property type="term" value="P:amino acid transmembrane transport"/>
    <property type="evidence" value="ECO:0000318"/>
    <property type="project" value="GO_Central"/>
</dbReference>
<feature type="transmembrane region" description="Helical" evidence="7">
    <location>
        <begin position="193"/>
        <end position="212"/>
    </location>
</feature>
<evidence type="ECO:0000256" key="2">
    <source>
        <dbReference type="ARBA" id="ARBA00009523"/>
    </source>
</evidence>
<dbReference type="RefSeq" id="XP_002174956.1">
    <property type="nucleotide sequence ID" value="XM_002174920.2"/>
</dbReference>
<feature type="transmembrane region" description="Helical" evidence="7">
    <location>
        <begin position="476"/>
        <end position="500"/>
    </location>
</feature>
<dbReference type="PANTHER" id="PTHR43341">
    <property type="entry name" value="AMINO ACID PERMEASE"/>
    <property type="match status" value="1"/>
</dbReference>
<dbReference type="OMA" id="FLPMAIW"/>
<proteinExistence type="inferred from homology"/>
<evidence type="ECO:0000313" key="9">
    <source>
        <dbReference type="EMBL" id="EEB08663.1"/>
    </source>
</evidence>
<dbReference type="JaponicusDB" id="SJAG_03827"/>
<keyword evidence="3" id="KW-0813">Transport</keyword>
<evidence type="ECO:0000259" key="8">
    <source>
        <dbReference type="Pfam" id="PF00324"/>
    </source>
</evidence>
<keyword evidence="6 7" id="KW-0472">Membrane</keyword>
<feature type="transmembrane region" description="Helical" evidence="7">
    <location>
        <begin position="114"/>
        <end position="137"/>
    </location>
</feature>
<feature type="transmembrane region" description="Helical" evidence="7">
    <location>
        <begin position="433"/>
        <end position="456"/>
    </location>
</feature>
<dbReference type="GO" id="GO:0016020">
    <property type="term" value="C:membrane"/>
    <property type="evidence" value="ECO:0000318"/>
    <property type="project" value="GO_Central"/>
</dbReference>
<keyword evidence="10" id="KW-1185">Reference proteome</keyword>
<feature type="domain" description="Amino acid permease/ SLC12A" evidence="8">
    <location>
        <begin position="84"/>
        <end position="537"/>
    </location>
</feature>
<evidence type="ECO:0000256" key="6">
    <source>
        <dbReference type="ARBA" id="ARBA00023136"/>
    </source>
</evidence>
<dbReference type="AlphaFoldDB" id="B6K559"/>
<dbReference type="InterPro" id="IPR004841">
    <property type="entry name" value="AA-permease/SLC12A_dom"/>
</dbReference>
<evidence type="ECO:0000313" key="10">
    <source>
        <dbReference type="Proteomes" id="UP000001744"/>
    </source>
</evidence>
<dbReference type="Pfam" id="PF00324">
    <property type="entry name" value="AA_permease"/>
    <property type="match status" value="1"/>
</dbReference>
<evidence type="ECO:0000256" key="7">
    <source>
        <dbReference type="SAM" id="Phobius"/>
    </source>
</evidence>
<protein>
    <submittedName>
        <fullName evidence="9">Tryptophan permease</fullName>
    </submittedName>
</protein>
<dbReference type="STRING" id="402676.B6K559"/>
<sequence>MSPYGNRPKEDDLSIIIASNASLEEKAMLEKFSFFENEGPLDTVNLVKTVKDKSGNPVSRFFRSFKRARLCDSLALQRKLKSRHIQMIAIGSTIGFGFWLGTGNSLQKGGSCAVLLNYIIVGSIVLTTIFSLGELAANYPVPGGYLSLAGQFVDQSWCFAMHWSFILGTLVSTPVEIVTSCMCIVYWSNLNGGIWVTVFIAILALINVFSVRGYGEVEFALCFIKVVSIVIFIILGIIIDCGGIPTDHRGYIGTSIFTSDTFTHGFRGFCSVFLHATFAYSGAEAIGLTVAEADNPAVTFPRAVRRTMIRISLFYIIGVFVLGLLISGKDPRLFDHSKNMVSPFILAIKDAGIKVMPSMLNAVILISVLSAANSNIYAGSRAVHSAAVNGFAPKCFAYVDRAGRPLVALALHFLCCGLAYLCESNSNYSIFAWLMAVYGLNTLFSWGTICFIHLRLRHALKSQNVSTKRLSYTSPFGIYGSYYGLVWTMLIFLAQLYVAIAPTFGRPSVTHFFQHYLSMPIVMFLFVVHKLCTKSRCVKLKDIDLFLGFNDTFKPEFNEDSEKVVQDEKGFKKKFSKALDLC</sequence>
<organism evidence="9 10">
    <name type="scientific">Schizosaccharomyces japonicus (strain yFS275 / FY16936)</name>
    <name type="common">Fission yeast</name>
    <dbReference type="NCBI Taxonomy" id="402676"/>
    <lineage>
        <taxon>Eukaryota</taxon>
        <taxon>Fungi</taxon>
        <taxon>Dikarya</taxon>
        <taxon>Ascomycota</taxon>
        <taxon>Taphrinomycotina</taxon>
        <taxon>Schizosaccharomycetes</taxon>
        <taxon>Schizosaccharomycetales</taxon>
        <taxon>Schizosaccharomycetaceae</taxon>
        <taxon>Schizosaccharomyces</taxon>
    </lineage>
</organism>
<dbReference type="EMBL" id="KE651167">
    <property type="protein sequence ID" value="EEB08663.1"/>
    <property type="molecule type" value="Genomic_DNA"/>
</dbReference>
<dbReference type="eggNOG" id="KOG1286">
    <property type="taxonomic scope" value="Eukaryota"/>
</dbReference>
<comment type="subcellular location">
    <subcellularLocation>
        <location evidence="1">Membrane</location>
        <topology evidence="1">Multi-pass membrane protein</topology>
    </subcellularLocation>
</comment>
<dbReference type="FunFam" id="1.20.1740.10:FF:000001">
    <property type="entry name" value="Amino acid permease"/>
    <property type="match status" value="1"/>
</dbReference>
<dbReference type="VEuPathDB" id="FungiDB:SJAG_03827"/>
<reference evidence="9 10" key="1">
    <citation type="journal article" date="2011" name="Science">
        <title>Comparative functional genomics of the fission yeasts.</title>
        <authorList>
            <person name="Rhind N."/>
            <person name="Chen Z."/>
            <person name="Yassour M."/>
            <person name="Thompson D.A."/>
            <person name="Haas B.J."/>
            <person name="Habib N."/>
            <person name="Wapinski I."/>
            <person name="Roy S."/>
            <person name="Lin M.F."/>
            <person name="Heiman D.I."/>
            <person name="Young S.K."/>
            <person name="Furuya K."/>
            <person name="Guo Y."/>
            <person name="Pidoux A."/>
            <person name="Chen H.M."/>
            <person name="Robbertse B."/>
            <person name="Goldberg J.M."/>
            <person name="Aoki K."/>
            <person name="Bayne E.H."/>
            <person name="Berlin A.M."/>
            <person name="Desjardins C.A."/>
            <person name="Dobbs E."/>
            <person name="Dukaj L."/>
            <person name="Fan L."/>
            <person name="FitzGerald M.G."/>
            <person name="French C."/>
            <person name="Gujja S."/>
            <person name="Hansen K."/>
            <person name="Keifenheim D."/>
            <person name="Levin J.Z."/>
            <person name="Mosher R.A."/>
            <person name="Mueller C.A."/>
            <person name="Pfiffner J."/>
            <person name="Priest M."/>
            <person name="Russ C."/>
            <person name="Smialowska A."/>
            <person name="Swoboda P."/>
            <person name="Sykes S.M."/>
            <person name="Vaughn M."/>
            <person name="Vengrova S."/>
            <person name="Yoder R."/>
            <person name="Zeng Q."/>
            <person name="Allshire R."/>
            <person name="Baulcombe D."/>
            <person name="Birren B.W."/>
            <person name="Brown W."/>
            <person name="Ekwall K."/>
            <person name="Kellis M."/>
            <person name="Leatherwood J."/>
            <person name="Levin H."/>
            <person name="Margalit H."/>
            <person name="Martienssen R."/>
            <person name="Nieduszynski C.A."/>
            <person name="Spatafora J.W."/>
            <person name="Friedman N."/>
            <person name="Dalgaard J.Z."/>
            <person name="Baumann P."/>
            <person name="Niki H."/>
            <person name="Regev A."/>
            <person name="Nusbaum C."/>
        </authorList>
    </citation>
    <scope>NUCLEOTIDE SEQUENCE [LARGE SCALE GENOMIC DNA]</scope>
    <source>
        <strain evidence="10">yFS275 / FY16936</strain>
    </source>
</reference>
<feature type="transmembrane region" description="Helical" evidence="7">
    <location>
        <begin position="512"/>
        <end position="532"/>
    </location>
</feature>
<dbReference type="GeneID" id="7050467"/>
<dbReference type="Gene3D" id="1.20.1740.10">
    <property type="entry name" value="Amino acid/polyamine transporter I"/>
    <property type="match status" value="1"/>
</dbReference>
<feature type="transmembrane region" description="Helical" evidence="7">
    <location>
        <begin position="158"/>
        <end position="187"/>
    </location>
</feature>
<dbReference type="OrthoDB" id="3900342at2759"/>
<gene>
    <name evidence="9" type="ORF">SJAG_03827</name>
</gene>